<evidence type="ECO:0000313" key="2">
    <source>
        <dbReference type="Proteomes" id="UP000315700"/>
    </source>
</evidence>
<dbReference type="OrthoDB" id="9812205at2"/>
<dbReference type="FunCoup" id="A0A517SBR6">
    <property type="interactions" value="151"/>
</dbReference>
<reference evidence="1 2" key="1">
    <citation type="submission" date="2019-02" db="EMBL/GenBank/DDBJ databases">
        <title>Deep-cultivation of Planctomycetes and their phenomic and genomic characterization uncovers novel biology.</title>
        <authorList>
            <person name="Wiegand S."/>
            <person name="Jogler M."/>
            <person name="Boedeker C."/>
            <person name="Pinto D."/>
            <person name="Vollmers J."/>
            <person name="Rivas-Marin E."/>
            <person name="Kohn T."/>
            <person name="Peeters S.H."/>
            <person name="Heuer A."/>
            <person name="Rast P."/>
            <person name="Oberbeckmann S."/>
            <person name="Bunk B."/>
            <person name="Jeske O."/>
            <person name="Meyerdierks A."/>
            <person name="Storesund J.E."/>
            <person name="Kallscheuer N."/>
            <person name="Luecker S."/>
            <person name="Lage O.M."/>
            <person name="Pohl T."/>
            <person name="Merkel B.J."/>
            <person name="Hornburger P."/>
            <person name="Mueller R.-W."/>
            <person name="Bruemmer F."/>
            <person name="Labrenz M."/>
            <person name="Spormann A.M."/>
            <person name="Op den Camp H."/>
            <person name="Overmann J."/>
            <person name="Amann R."/>
            <person name="Jetten M.S.M."/>
            <person name="Mascher T."/>
            <person name="Medema M.H."/>
            <person name="Devos D.P."/>
            <person name="Kaster A.-K."/>
            <person name="Ovreas L."/>
            <person name="Rohde M."/>
            <person name="Galperin M.Y."/>
            <person name="Jogler C."/>
        </authorList>
    </citation>
    <scope>NUCLEOTIDE SEQUENCE [LARGE SCALE GENOMIC DNA]</scope>
    <source>
        <strain evidence="1 2">Pan44</strain>
    </source>
</reference>
<dbReference type="KEGG" id="ccos:Pan44_15900"/>
<dbReference type="Pfam" id="PF03966">
    <property type="entry name" value="Trm112p"/>
    <property type="match status" value="1"/>
</dbReference>
<dbReference type="Gene3D" id="2.20.25.10">
    <property type="match status" value="1"/>
</dbReference>
<organism evidence="1 2">
    <name type="scientific">Caulifigura coniformis</name>
    <dbReference type="NCBI Taxonomy" id="2527983"/>
    <lineage>
        <taxon>Bacteria</taxon>
        <taxon>Pseudomonadati</taxon>
        <taxon>Planctomycetota</taxon>
        <taxon>Planctomycetia</taxon>
        <taxon>Planctomycetales</taxon>
        <taxon>Planctomycetaceae</taxon>
        <taxon>Caulifigura</taxon>
    </lineage>
</organism>
<dbReference type="SUPFAM" id="SSF158997">
    <property type="entry name" value="Trm112p-like"/>
    <property type="match status" value="1"/>
</dbReference>
<gene>
    <name evidence="1" type="ORF">Pan44_15900</name>
</gene>
<sequence>MSVQNLAKTPPRPHATYHFPQDPGVALACPACRNGLLREDQRFVCRGPECRRAYLIRDGIPILLESESTVLSVDEWPGKTGP</sequence>
<dbReference type="EMBL" id="CP036271">
    <property type="protein sequence ID" value="QDT53568.1"/>
    <property type="molecule type" value="Genomic_DNA"/>
</dbReference>
<dbReference type="InterPro" id="IPR005651">
    <property type="entry name" value="Trm112-like"/>
</dbReference>
<dbReference type="AlphaFoldDB" id="A0A517SBR6"/>
<dbReference type="InParanoid" id="A0A517SBR6"/>
<keyword evidence="2" id="KW-1185">Reference proteome</keyword>
<evidence type="ECO:0000313" key="1">
    <source>
        <dbReference type="EMBL" id="QDT53568.1"/>
    </source>
</evidence>
<name>A0A517SBR6_9PLAN</name>
<accession>A0A517SBR6</accession>
<proteinExistence type="predicted"/>
<dbReference type="Proteomes" id="UP000315700">
    <property type="component" value="Chromosome"/>
</dbReference>
<protein>
    <submittedName>
        <fullName evidence="1">Uncharacterized protein</fullName>
    </submittedName>
</protein>